<accession>A0A1F5MGX2</accession>
<sequence>MHSDKALILIILLGLFIRLYFVPIAGFKIDVTDWASWSDRLNNVGYSNFYSKDIFSDYAPGYMYVLNFLGNIKNLFHLNNSFFYMLLKLPAIISDLILGLLIYKEISKYTSIFYSRLGILFIYLNPALIFNSAIWGQIDSVPILPLFLAIIYLKRKKLILSSLCFGLAFLIKPQSIAILPVYCLFLNKNFSIKNLIKITLPFLLVISLLSIPFFKTNPLIELWLLIQNSANQYPYLSLFAYNFWGALGFWVPDTKVWIWEFTYQKIGYILLSIYWMIISYLFIKKKISLYAISTLSLLGFFFLSTRIHERYLYPSIILLTFFSIYAKSRILLLLTIVLSSIHFLNLYYVYVYYNELYLKLPKVLYNSNLYNFLDVNGKLLSLLSTIIFFTITWVIIKSKHAYKQS</sequence>
<evidence type="ECO:0000256" key="1">
    <source>
        <dbReference type="SAM" id="Phobius"/>
    </source>
</evidence>
<feature type="transmembrane region" description="Helical" evidence="1">
    <location>
        <begin position="115"/>
        <end position="138"/>
    </location>
</feature>
<dbReference type="Proteomes" id="UP000183317">
    <property type="component" value="Unassembled WGS sequence"/>
</dbReference>
<feature type="transmembrane region" description="Helical" evidence="1">
    <location>
        <begin position="263"/>
        <end position="283"/>
    </location>
</feature>
<dbReference type="EMBL" id="MFDU01000005">
    <property type="protein sequence ID" value="OGE64616.1"/>
    <property type="molecule type" value="Genomic_DNA"/>
</dbReference>
<feature type="transmembrane region" description="Helical" evidence="1">
    <location>
        <begin position="7"/>
        <end position="27"/>
    </location>
</feature>
<reference evidence="2 3" key="1">
    <citation type="journal article" date="2016" name="Nat. Commun.">
        <title>Thousands of microbial genomes shed light on interconnected biogeochemical processes in an aquifer system.</title>
        <authorList>
            <person name="Anantharaman K."/>
            <person name="Brown C.T."/>
            <person name="Hug L.A."/>
            <person name="Sharon I."/>
            <person name="Castelle C.J."/>
            <person name="Probst A.J."/>
            <person name="Thomas B.C."/>
            <person name="Singh A."/>
            <person name="Wilkins M.J."/>
            <person name="Karaoz U."/>
            <person name="Brodie E.L."/>
            <person name="Williams K.H."/>
            <person name="Hubbard S.S."/>
            <person name="Banfield J.F."/>
        </authorList>
    </citation>
    <scope>NUCLEOTIDE SEQUENCE [LARGE SCALE GENOMIC DNA]</scope>
</reference>
<protein>
    <recommendedName>
        <fullName evidence="4">Glycosyltransferase RgtA/B/C/D-like domain-containing protein</fullName>
    </recommendedName>
</protein>
<evidence type="ECO:0000313" key="3">
    <source>
        <dbReference type="Proteomes" id="UP000183317"/>
    </source>
</evidence>
<feature type="transmembrane region" description="Helical" evidence="1">
    <location>
        <begin position="195"/>
        <end position="213"/>
    </location>
</feature>
<evidence type="ECO:0008006" key="4">
    <source>
        <dbReference type="Google" id="ProtNLM"/>
    </source>
</evidence>
<feature type="transmembrane region" description="Helical" evidence="1">
    <location>
        <begin position="82"/>
        <end position="103"/>
    </location>
</feature>
<organism evidence="2 3">
    <name type="scientific">Candidatus Daviesbacteria bacterium RIFCSPLOWO2_02_FULL_36_8</name>
    <dbReference type="NCBI Taxonomy" id="1797793"/>
    <lineage>
        <taxon>Bacteria</taxon>
        <taxon>Candidatus Daviesiibacteriota</taxon>
    </lineage>
</organism>
<evidence type="ECO:0000313" key="2">
    <source>
        <dbReference type="EMBL" id="OGE64616.1"/>
    </source>
</evidence>
<keyword evidence="1" id="KW-0472">Membrane</keyword>
<dbReference type="AlphaFoldDB" id="A0A1F5MGX2"/>
<gene>
    <name evidence="2" type="ORF">A3J13_01300</name>
</gene>
<keyword evidence="1" id="KW-0812">Transmembrane</keyword>
<feature type="transmembrane region" description="Helical" evidence="1">
    <location>
        <begin position="379"/>
        <end position="396"/>
    </location>
</feature>
<feature type="transmembrane region" description="Helical" evidence="1">
    <location>
        <begin position="158"/>
        <end position="183"/>
    </location>
</feature>
<feature type="transmembrane region" description="Helical" evidence="1">
    <location>
        <begin position="289"/>
        <end position="309"/>
    </location>
</feature>
<feature type="transmembrane region" description="Helical" evidence="1">
    <location>
        <begin position="330"/>
        <end position="353"/>
    </location>
</feature>
<feature type="transmembrane region" description="Helical" evidence="1">
    <location>
        <begin position="233"/>
        <end position="251"/>
    </location>
</feature>
<name>A0A1F5MGX2_9BACT</name>
<comment type="caution">
    <text evidence="2">The sequence shown here is derived from an EMBL/GenBank/DDBJ whole genome shotgun (WGS) entry which is preliminary data.</text>
</comment>
<proteinExistence type="predicted"/>
<keyword evidence="1" id="KW-1133">Transmembrane helix</keyword>